<feature type="domain" description="Small nuclear ribonucleoprotein Prp3 C-terminal" evidence="1">
    <location>
        <begin position="198"/>
        <end position="259"/>
    </location>
</feature>
<dbReference type="Pfam" id="PF06544">
    <property type="entry name" value="Prp3_C"/>
    <property type="match status" value="1"/>
</dbReference>
<dbReference type="InterPro" id="IPR010541">
    <property type="entry name" value="Prp3_C"/>
</dbReference>
<organism evidence="2 3">
    <name type="scientific">Pycnococcus provasolii</name>
    <dbReference type="NCBI Taxonomy" id="41880"/>
    <lineage>
        <taxon>Eukaryota</taxon>
        <taxon>Viridiplantae</taxon>
        <taxon>Chlorophyta</taxon>
        <taxon>Pseudoscourfieldiophyceae</taxon>
        <taxon>Pseudoscourfieldiales</taxon>
        <taxon>Pycnococcaceae</taxon>
        <taxon>Pycnococcus</taxon>
    </lineage>
</organism>
<evidence type="ECO:0000259" key="1">
    <source>
        <dbReference type="Pfam" id="PF06544"/>
    </source>
</evidence>
<keyword evidence="3" id="KW-1185">Reference proteome</keyword>
<dbReference type="InterPro" id="IPR016135">
    <property type="entry name" value="UBQ-conjugating_enzyme/RWD"/>
</dbReference>
<comment type="caution">
    <text evidence="2">The sequence shown here is derived from an EMBL/GenBank/DDBJ whole genome shotgun (WGS) entry which is preliminary data.</text>
</comment>
<dbReference type="AlphaFoldDB" id="A0A830HH75"/>
<dbReference type="EMBL" id="BNJQ01000011">
    <property type="protein sequence ID" value="GHP05893.1"/>
    <property type="molecule type" value="Genomic_DNA"/>
</dbReference>
<dbReference type="PANTHER" id="PTHR15955">
    <property type="entry name" value="RWD DOMAIN CONTAINING PROTEIN 2"/>
    <property type="match status" value="1"/>
</dbReference>
<evidence type="ECO:0000313" key="2">
    <source>
        <dbReference type="EMBL" id="GHP05893.1"/>
    </source>
</evidence>
<accession>A0A830HH75</accession>
<dbReference type="PANTHER" id="PTHR15955:SF8">
    <property type="entry name" value="RWD DOMAIN-CONTAINING PROTEIN 2B-RELATED"/>
    <property type="match status" value="1"/>
</dbReference>
<reference evidence="2" key="1">
    <citation type="submission" date="2020-10" db="EMBL/GenBank/DDBJ databases">
        <title>Unveiling of a novel bifunctional photoreceptor, Dualchrome1, isolated from a cosmopolitan green alga.</title>
        <authorList>
            <person name="Suzuki S."/>
            <person name="Kawachi M."/>
        </authorList>
    </citation>
    <scope>NUCLEOTIDE SEQUENCE</scope>
    <source>
        <strain evidence="2">NIES 2893</strain>
    </source>
</reference>
<dbReference type="InterPro" id="IPR059181">
    <property type="entry name" value="RWDD2A-B_C"/>
</dbReference>
<sequence>MMDSSSSFVSLSRQPVLNQSRLEEELTALLAIYNDGSIANDDDDEQQALTSTVCTMDSSHDNSSRTLHITPHVARRSSCAVRLRLPTLGPQAHLLVTVPTDGSYPSDTDSVMPLNLKFDNVTHVDEEAVSAMNNSLLDWVHARTVVGGEYLLELLQYAAEVADDVAADAIRDADAHVTSVSGVSAGEAETSPRLSYRVIHSHHIIAKGKRTFLSDLARELDIGGYVKVGWPGAIVVEGTKENVDAYVQEILRLSWKQIRVRWEGELELTKARCFARGVVVELHDPGGMKALKSAMADGGLPNDLFDSLLLK</sequence>
<evidence type="ECO:0000313" key="3">
    <source>
        <dbReference type="Proteomes" id="UP000660262"/>
    </source>
</evidence>
<proteinExistence type="predicted"/>
<dbReference type="InterPro" id="IPR017359">
    <property type="entry name" value="Phi-like"/>
</dbReference>
<name>A0A830HH75_9CHLO</name>
<dbReference type="Gene3D" id="3.10.110.10">
    <property type="entry name" value="Ubiquitin Conjugating Enzyme"/>
    <property type="match status" value="1"/>
</dbReference>
<dbReference type="OrthoDB" id="432412at2759"/>
<protein>
    <submittedName>
        <fullName evidence="2">RWD domain containing</fullName>
    </submittedName>
</protein>
<gene>
    <name evidence="2" type="ORF">PPROV_000464000</name>
</gene>
<dbReference type="CDD" id="cd24163">
    <property type="entry name" value="RWDD2_C"/>
    <property type="match status" value="1"/>
</dbReference>
<dbReference type="Proteomes" id="UP000660262">
    <property type="component" value="Unassembled WGS sequence"/>
</dbReference>